<comment type="similarity">
    <text evidence="6">Belongs to the phospholipase D family.</text>
</comment>
<comment type="catalytic activity">
    <reaction evidence="1 6">
        <text>a 1,2-diacyl-sn-glycero-3-phosphocholine + H2O = a 1,2-diacyl-sn-glycero-3-phosphate + choline + H(+)</text>
        <dbReference type="Rhea" id="RHEA:14445"/>
        <dbReference type="ChEBI" id="CHEBI:15354"/>
        <dbReference type="ChEBI" id="CHEBI:15377"/>
        <dbReference type="ChEBI" id="CHEBI:15378"/>
        <dbReference type="ChEBI" id="CHEBI:57643"/>
        <dbReference type="ChEBI" id="CHEBI:58608"/>
        <dbReference type="EC" id="3.1.4.4"/>
    </reaction>
</comment>
<evidence type="ECO:0000313" key="9">
    <source>
        <dbReference type="Proteomes" id="UP001162131"/>
    </source>
</evidence>
<dbReference type="Gene3D" id="3.30.870.10">
    <property type="entry name" value="Endonuclease Chain A"/>
    <property type="match status" value="2"/>
</dbReference>
<dbReference type="InterPro" id="IPR025202">
    <property type="entry name" value="PLD-like_dom"/>
</dbReference>
<proteinExistence type="inferred from homology"/>
<dbReference type="SUPFAM" id="SSF56024">
    <property type="entry name" value="Phospholipase D/nuclease"/>
    <property type="match status" value="2"/>
</dbReference>
<evidence type="ECO:0000256" key="2">
    <source>
        <dbReference type="ARBA" id="ARBA00022737"/>
    </source>
</evidence>
<comment type="caution">
    <text evidence="8">The sequence shown here is derived from an EMBL/GenBank/DDBJ whole genome shotgun (WGS) entry which is preliminary data.</text>
</comment>
<feature type="domain" description="PLD phosphodiesterase" evidence="7">
    <location>
        <begin position="691"/>
        <end position="718"/>
    </location>
</feature>
<evidence type="ECO:0000256" key="3">
    <source>
        <dbReference type="ARBA" id="ARBA00022801"/>
    </source>
</evidence>
<feature type="domain" description="PLD phosphodiesterase" evidence="7">
    <location>
        <begin position="370"/>
        <end position="397"/>
    </location>
</feature>
<dbReference type="InterPro" id="IPR001736">
    <property type="entry name" value="PLipase_D/transphosphatidylase"/>
</dbReference>
<dbReference type="EMBL" id="CAJZBQ010000044">
    <property type="protein sequence ID" value="CAG9327573.1"/>
    <property type="molecule type" value="Genomic_DNA"/>
</dbReference>
<dbReference type="GO" id="GO:0006654">
    <property type="term" value="P:phosphatidic acid biosynthetic process"/>
    <property type="evidence" value="ECO:0007669"/>
    <property type="project" value="InterPro"/>
</dbReference>
<keyword evidence="5" id="KW-0443">Lipid metabolism</keyword>
<accession>A0AAU9JT39</accession>
<evidence type="ECO:0000256" key="5">
    <source>
        <dbReference type="ARBA" id="ARBA00023098"/>
    </source>
</evidence>
<reference evidence="8" key="1">
    <citation type="submission" date="2021-09" db="EMBL/GenBank/DDBJ databases">
        <authorList>
            <consortium name="AG Swart"/>
            <person name="Singh M."/>
            <person name="Singh A."/>
            <person name="Seah K."/>
            <person name="Emmerich C."/>
        </authorList>
    </citation>
    <scope>NUCLEOTIDE SEQUENCE</scope>
    <source>
        <strain evidence="8">ATCC30299</strain>
    </source>
</reference>
<dbReference type="GO" id="GO:0004630">
    <property type="term" value="F:phospholipase D activity"/>
    <property type="evidence" value="ECO:0007669"/>
    <property type="project" value="UniProtKB-UniRule"/>
</dbReference>
<dbReference type="InterPro" id="IPR015679">
    <property type="entry name" value="PLipase_D_fam"/>
</dbReference>
<dbReference type="PANTHER" id="PTHR18896">
    <property type="entry name" value="PHOSPHOLIPASE D"/>
    <property type="match status" value="1"/>
</dbReference>
<gene>
    <name evidence="8" type="ORF">BSTOLATCC_MIC44206</name>
</gene>
<protein>
    <recommendedName>
        <fullName evidence="6">Phospholipase</fullName>
        <ecNumber evidence="6">3.1.4.4</ecNumber>
    </recommendedName>
</protein>
<dbReference type="AlphaFoldDB" id="A0AAU9JT39"/>
<evidence type="ECO:0000256" key="6">
    <source>
        <dbReference type="PIRNR" id="PIRNR009376"/>
    </source>
</evidence>
<dbReference type="PROSITE" id="PS50035">
    <property type="entry name" value="PLD"/>
    <property type="match status" value="2"/>
</dbReference>
<dbReference type="CDD" id="cd06093">
    <property type="entry name" value="PX_domain"/>
    <property type="match status" value="1"/>
</dbReference>
<dbReference type="Pfam" id="PF00614">
    <property type="entry name" value="PLDc"/>
    <property type="match status" value="1"/>
</dbReference>
<keyword evidence="3 6" id="KW-0378">Hydrolase</keyword>
<dbReference type="EC" id="3.1.4.4" evidence="6"/>
<dbReference type="GO" id="GO:0035556">
    <property type="term" value="P:intracellular signal transduction"/>
    <property type="evidence" value="ECO:0007669"/>
    <property type="project" value="InterPro"/>
</dbReference>
<dbReference type="PANTHER" id="PTHR18896:SF76">
    <property type="entry name" value="PHOSPHOLIPASE"/>
    <property type="match status" value="1"/>
</dbReference>
<dbReference type="Proteomes" id="UP001162131">
    <property type="component" value="Unassembled WGS sequence"/>
</dbReference>
<dbReference type="SMART" id="SM00155">
    <property type="entry name" value="PLDc"/>
    <property type="match status" value="2"/>
</dbReference>
<dbReference type="PIRSF" id="PIRSF009376">
    <property type="entry name" value="Phospholipase_D_euk"/>
    <property type="match status" value="1"/>
</dbReference>
<name>A0AAU9JT39_9CILI</name>
<evidence type="ECO:0000256" key="4">
    <source>
        <dbReference type="ARBA" id="ARBA00022963"/>
    </source>
</evidence>
<sequence>MYHTQIEDDPFGIKWDQNIQIESFEQKLLEDKPKDHSYYECTLKCSVNNNEYKWPITFSITDARNLYEELKPKIKDPDINLPKIPTKADFKSLNIRDRLDFLHSFLQSAILNYFSTAEVRKVLEISPKSFSSHIKLKEGYINKERRDRKMSHAYITDYIKRTYELRWLRLRENGLEFLIDQVSEKMNESMFFTRDFSVKPYGCTKLKITSDEYDLIIDINSKKKRQLWLDSIIQALGRCDQYNFVPRFGSSFPVRHGNRVKAYIDGENYYSDVYDSLISARDIICIADWWMCPQLYLKRPPTQNEDSRLDRVLVSASQRGVKVYIIVYLESKLGGTNNSLYVESTFAKYSNIKVIRHPFNPRLPHAQDLWFWSHHEKMVIIDNAMVFMGGLDLCLGRWDTQEHKLRDDGNVKIWNGMDYSNVRVKDFVETDNYLVDSVNRRNVPRMPWHDVAIQIKGNVVYDLSAHFRARWNFMVKDTLSQTESLPIADIPVLHLDYDILDPSHDDHQQLKEIIQETFSDINDPHLLYTDILTTEEDIYECQLVISASAWSLGRTQTEHSIQNAYIELIQQSDHFIYIENQYFISSTASSYVENQITNALTDRIIKAASENSPFKVIILLPLIPAYEGELNIYNFATTAIKEIMSWQYKTISRSPSSIFSKLKERGIDPSHYINFYSLRTHGILNDGPVTEQVYIHAKIMIVDDKNVIIGSANLNDRSMNGDRDSEVAVVVKEGKMQKGKMAGESCEVSEFAHKLRVDLCMEHLGIEEISVVEDPFEAEFCELWENTARINTEQYRKVFRCYPDNEINLLSRIQSFREQKEINAYSELSRTVKGHLVQFPLEFLSEEKLKKTDYLPNIVLKDELYT</sequence>
<keyword evidence="2" id="KW-0677">Repeat</keyword>
<keyword evidence="9" id="KW-1185">Reference proteome</keyword>
<keyword evidence="4 6" id="KW-0442">Lipid degradation</keyword>
<evidence type="ECO:0000259" key="7">
    <source>
        <dbReference type="PROSITE" id="PS50035"/>
    </source>
</evidence>
<evidence type="ECO:0000256" key="1">
    <source>
        <dbReference type="ARBA" id="ARBA00000798"/>
    </source>
</evidence>
<dbReference type="GO" id="GO:0009395">
    <property type="term" value="P:phospholipid catabolic process"/>
    <property type="evidence" value="ECO:0007669"/>
    <property type="project" value="TreeGrafter"/>
</dbReference>
<dbReference type="FunFam" id="3.30.870.10:FF:000011">
    <property type="entry name" value="Phospholipase"/>
    <property type="match status" value="1"/>
</dbReference>
<dbReference type="CDD" id="cd09141">
    <property type="entry name" value="PLDc_vPLD1_2_yPLD_like_2"/>
    <property type="match status" value="1"/>
</dbReference>
<evidence type="ECO:0000313" key="8">
    <source>
        <dbReference type="EMBL" id="CAG9327573.1"/>
    </source>
</evidence>
<dbReference type="Pfam" id="PF13091">
    <property type="entry name" value="PLDc_2"/>
    <property type="match status" value="1"/>
</dbReference>
<organism evidence="8 9">
    <name type="scientific">Blepharisma stoltei</name>
    <dbReference type="NCBI Taxonomy" id="1481888"/>
    <lineage>
        <taxon>Eukaryota</taxon>
        <taxon>Sar</taxon>
        <taxon>Alveolata</taxon>
        <taxon>Ciliophora</taxon>
        <taxon>Postciliodesmatophora</taxon>
        <taxon>Heterotrichea</taxon>
        <taxon>Heterotrichida</taxon>
        <taxon>Blepharismidae</taxon>
        <taxon>Blepharisma</taxon>
    </lineage>
</organism>
<dbReference type="InterPro" id="IPR016555">
    <property type="entry name" value="PLipase_D_euk"/>
</dbReference>